<dbReference type="EMBL" id="SHMG01000003">
    <property type="protein sequence ID" value="TAA44653.1"/>
    <property type="molecule type" value="Genomic_DNA"/>
</dbReference>
<dbReference type="EMBL" id="SHMC01000004">
    <property type="protein sequence ID" value="TAA24477.1"/>
    <property type="molecule type" value="Genomic_DNA"/>
</dbReference>
<evidence type="ECO:0000256" key="8">
    <source>
        <dbReference type="SAM" id="Phobius"/>
    </source>
</evidence>
<evidence type="ECO:0000313" key="11">
    <source>
        <dbReference type="Proteomes" id="UP000292627"/>
    </source>
</evidence>
<dbReference type="SUPFAM" id="SSF82714">
    <property type="entry name" value="Multidrug efflux transporter AcrB TolC docking domain, DN and DC subdomains"/>
    <property type="match status" value="2"/>
</dbReference>
<dbReference type="InterPro" id="IPR027463">
    <property type="entry name" value="AcrB_DN_DC_subdom"/>
</dbReference>
<dbReference type="PRINTS" id="PR00702">
    <property type="entry name" value="ACRIFLAVINRP"/>
</dbReference>
<dbReference type="OrthoDB" id="9759330at2"/>
<evidence type="ECO:0000256" key="2">
    <source>
        <dbReference type="ARBA" id="ARBA00022448"/>
    </source>
</evidence>
<dbReference type="SUPFAM" id="SSF82693">
    <property type="entry name" value="Multidrug efflux transporter AcrB pore domain, PN1, PN2, PC1 and PC2 subdomains"/>
    <property type="match status" value="4"/>
</dbReference>
<dbReference type="GO" id="GO:0042910">
    <property type="term" value="F:xenobiotic transmembrane transporter activity"/>
    <property type="evidence" value="ECO:0007669"/>
    <property type="project" value="TreeGrafter"/>
</dbReference>
<feature type="transmembrane region" description="Helical" evidence="8">
    <location>
        <begin position="362"/>
        <end position="382"/>
    </location>
</feature>
<feature type="transmembrane region" description="Helical" evidence="8">
    <location>
        <begin position="388"/>
        <end position="412"/>
    </location>
</feature>
<dbReference type="Gene3D" id="1.20.1640.10">
    <property type="entry name" value="Multidrug efflux transporter AcrB transmembrane domain"/>
    <property type="match status" value="2"/>
</dbReference>
<feature type="transmembrane region" description="Helical" evidence="8">
    <location>
        <begin position="592"/>
        <end position="613"/>
    </location>
</feature>
<dbReference type="SUPFAM" id="SSF82866">
    <property type="entry name" value="Multidrug efflux transporter AcrB transmembrane domain"/>
    <property type="match status" value="2"/>
</dbReference>
<accession>A0A4Q8L8R5</accession>
<dbReference type="GO" id="GO:0005886">
    <property type="term" value="C:plasma membrane"/>
    <property type="evidence" value="ECO:0007669"/>
    <property type="project" value="UniProtKB-SubCell"/>
</dbReference>
<feature type="transmembrane region" description="Helical" evidence="8">
    <location>
        <begin position="465"/>
        <end position="483"/>
    </location>
</feature>
<keyword evidence="2" id="KW-0813">Transport</keyword>
<dbReference type="Gene3D" id="3.30.70.1440">
    <property type="entry name" value="Multidrug efflux transporter AcrB pore domain"/>
    <property type="match status" value="1"/>
</dbReference>
<keyword evidence="5 8" id="KW-0812">Transmembrane</keyword>
<feature type="transmembrane region" description="Helical" evidence="8">
    <location>
        <begin position="525"/>
        <end position="544"/>
    </location>
</feature>
<dbReference type="FunFam" id="3.30.70.1430:FF:000001">
    <property type="entry name" value="Efflux pump membrane transporter"/>
    <property type="match status" value="1"/>
</dbReference>
<evidence type="ECO:0000256" key="7">
    <source>
        <dbReference type="ARBA" id="ARBA00023136"/>
    </source>
</evidence>
<protein>
    <submittedName>
        <fullName evidence="9">Multidrug transporter subunit MdtC</fullName>
    </submittedName>
</protein>
<dbReference type="Gene3D" id="3.30.2090.10">
    <property type="entry name" value="Multidrug efflux transporter AcrB TolC docking domain, DN and DC subdomains"/>
    <property type="match status" value="2"/>
</dbReference>
<dbReference type="Proteomes" id="UP000292627">
    <property type="component" value="Unassembled WGS sequence"/>
</dbReference>
<feature type="transmembrane region" description="Helical" evidence="8">
    <location>
        <begin position="433"/>
        <end position="453"/>
    </location>
</feature>
<feature type="transmembrane region" description="Helical" evidence="8">
    <location>
        <begin position="12"/>
        <end position="34"/>
    </location>
</feature>
<evidence type="ECO:0000256" key="3">
    <source>
        <dbReference type="ARBA" id="ARBA00022475"/>
    </source>
</evidence>
<dbReference type="AlphaFoldDB" id="A0A4Q8L8R5"/>
<feature type="transmembrane region" description="Helical" evidence="8">
    <location>
        <begin position="854"/>
        <end position="873"/>
    </location>
</feature>
<evidence type="ECO:0000313" key="9">
    <source>
        <dbReference type="EMBL" id="TAA24477.1"/>
    </source>
</evidence>
<keyword evidence="6 8" id="KW-1133">Transmembrane helix</keyword>
<dbReference type="Gene3D" id="3.30.70.1320">
    <property type="entry name" value="Multidrug efflux transporter AcrB pore domain like"/>
    <property type="match status" value="1"/>
</dbReference>
<dbReference type="InterPro" id="IPR001036">
    <property type="entry name" value="Acrflvin-R"/>
</dbReference>
<keyword evidence="3" id="KW-1003">Cell membrane</keyword>
<evidence type="ECO:0000256" key="4">
    <source>
        <dbReference type="ARBA" id="ARBA00022519"/>
    </source>
</evidence>
<dbReference type="Gene3D" id="3.30.70.1430">
    <property type="entry name" value="Multidrug efflux transporter AcrB pore domain"/>
    <property type="match status" value="2"/>
</dbReference>
<evidence type="ECO:0000256" key="1">
    <source>
        <dbReference type="ARBA" id="ARBA00004429"/>
    </source>
</evidence>
<feature type="transmembrane region" description="Helical" evidence="8">
    <location>
        <begin position="338"/>
        <end position="355"/>
    </location>
</feature>
<organism evidence="9 11">
    <name type="scientific">Pseudoxanthomonas winnipegensis</name>
    <dbReference type="NCBI Taxonomy" id="2480810"/>
    <lineage>
        <taxon>Bacteria</taxon>
        <taxon>Pseudomonadati</taxon>
        <taxon>Pseudomonadota</taxon>
        <taxon>Gammaproteobacteria</taxon>
        <taxon>Lysobacterales</taxon>
        <taxon>Lysobacteraceae</taxon>
        <taxon>Pseudoxanthomonas</taxon>
    </lineage>
</organism>
<dbReference type="Proteomes" id="UP000294164">
    <property type="component" value="Unassembled WGS sequence"/>
</dbReference>
<evidence type="ECO:0000313" key="10">
    <source>
        <dbReference type="EMBL" id="TAA44653.1"/>
    </source>
</evidence>
<keyword evidence="7 8" id="KW-0472">Membrane</keyword>
<comment type="subcellular location">
    <subcellularLocation>
        <location evidence="1">Cell inner membrane</location>
        <topology evidence="1">Multi-pass membrane protein</topology>
    </subcellularLocation>
</comment>
<evidence type="ECO:0000256" key="5">
    <source>
        <dbReference type="ARBA" id="ARBA00022692"/>
    </source>
</evidence>
<sequence length="1022" mass="108380">MAIDLSGPFVRRPVATTLIAVGIMLLGLLAFRMLPVASLPQVEFPTIAVTANLPGADPDTVASSLATPLERQFSAIAGITDMTSVSYSGSVRIVIQFDLARDVDGAARDVQAAINAAMSRLPSDMDGVPTYRKVNPAEAPIMALALTSQTDDSAALYDAASTLLQQKLLQTEGVGDVQVGGGALPAVRVELDGQRLSQYGIGLDQIRQLLNGANARRAKGSVQVGDAEYALAANDDLLQAAAYRDLVVRDNAGAVVRLSDLGSVTDSTQNVRSFGLMNGRPGVALIISKRPGANVVETVDRVRAQLPELQAAVPATMKLDVMLDRTQTIRASLHEVELTLVVSILLVIAVTAVFFRDWRATLVPAVAVPLSLLGTFAVMWALGYSMNILSLMALIVAAGFVVDDAIVVVENIMRHQQMGKSRVQAALDGAREVGFTVFSISVSLVAVFIPLLLMSGLVGRLFREFSVTLAAAVLVSMVISLTVTPMMSRMLLRPADDARHPDGQGASPDGFYGRTLRWTLQRPRLMAWATAAVVGLGLVVFAVMPKGFFPQQDTGLLLGQVYGPQNISFGQMRDRFSEVVRMLRGNPSVDQVIGVLGATGSSASNAGALYVTLKPLHDPRQDSADVVIDQLRKTFANEAGVQVTLQAVQDIGVGGRQSAGQYQFTLSADNRAALDVAAARVEQAMRKVSLITDVSSDLMDGSVEAQIEIDRPAAARLGVSAQAIDQALYDSFGQRLVSTIYREMNQYHVVMGLDPSQAGNPATLDQIYVTPGHGSELVPLSAIARWSVQKTSLSQSHQGQFPAVTLSYNLSPGASLGPAQRAIRQAVDALHLDPGIAAAPAGNAKAFADTVKTMPLLIVTALLAVYIVLGMLYESLRHPLTILSTLPSAGIGALIALAAGGFEFSIIALIGVILLIGIVKKNAILMIDFALQVERAEGLSPQEAILRASLVRLRPIMMTTLAAILGAVPLVIGSGYGSEFRQPLGVAIIGGLMLSQVLTLYSTPAIYVLMDRFGTLHRRTPP</sequence>
<proteinExistence type="predicted"/>
<dbReference type="RefSeq" id="WP_019184021.1">
    <property type="nucleotide sequence ID" value="NZ_SHMC01000004.1"/>
</dbReference>
<dbReference type="Pfam" id="PF00873">
    <property type="entry name" value="ACR_tran"/>
    <property type="match status" value="1"/>
</dbReference>
<comment type="caution">
    <text evidence="9">The sequence shown here is derived from an EMBL/GenBank/DDBJ whole genome shotgun (WGS) entry which is preliminary data.</text>
</comment>
<dbReference type="PANTHER" id="PTHR32063">
    <property type="match status" value="1"/>
</dbReference>
<dbReference type="PANTHER" id="PTHR32063:SF34">
    <property type="entry name" value="MULTIDRUG RESISTANCE PROTEIN MDTC"/>
    <property type="match status" value="1"/>
</dbReference>
<feature type="transmembrane region" description="Helical" evidence="8">
    <location>
        <begin position="956"/>
        <end position="978"/>
    </location>
</feature>
<evidence type="ECO:0000256" key="6">
    <source>
        <dbReference type="ARBA" id="ARBA00022989"/>
    </source>
</evidence>
<keyword evidence="4" id="KW-0997">Cell inner membrane</keyword>
<accession>A0A4Q8M4N8</accession>
<evidence type="ECO:0000313" key="12">
    <source>
        <dbReference type="Proteomes" id="UP000294164"/>
    </source>
</evidence>
<reference evidence="11 12" key="1">
    <citation type="submission" date="2019-02" db="EMBL/GenBank/DDBJ databases">
        <title>WGS of Pseudoxanthomonas species novum from clinical isolates.</title>
        <authorList>
            <person name="Bernier A.-M."/>
            <person name="Bernard K."/>
            <person name="Vachon A."/>
        </authorList>
    </citation>
    <scope>NUCLEOTIDE SEQUENCE [LARGE SCALE GENOMIC DNA]</scope>
    <source>
        <strain evidence="10 12">NML130969</strain>
        <strain evidence="9 11">NML171200</strain>
    </source>
</reference>
<dbReference type="FunFam" id="1.20.1640.10:FF:000001">
    <property type="entry name" value="Efflux pump membrane transporter"/>
    <property type="match status" value="1"/>
</dbReference>
<name>A0A4Q8L8R5_9GAMM</name>
<gene>
    <name evidence="10" type="ORF">EA655_06910</name>
    <name evidence="9" type="ORF">EA660_12170</name>
</gene>
<feature type="transmembrane region" description="Helical" evidence="8">
    <location>
        <begin position="984"/>
        <end position="1009"/>
    </location>
</feature>
<feature type="transmembrane region" description="Helical" evidence="8">
    <location>
        <begin position="893"/>
        <end position="919"/>
    </location>
</feature>